<evidence type="ECO:0000313" key="1">
    <source>
        <dbReference type="EMBL" id="KAJ1675177.1"/>
    </source>
</evidence>
<protein>
    <submittedName>
        <fullName evidence="1">tRNA A64-2'-O-ribosylphosphate transferase</fullName>
    </submittedName>
</protein>
<dbReference type="EMBL" id="JAMZIH010005441">
    <property type="protein sequence ID" value="KAJ1675177.1"/>
    <property type="molecule type" value="Genomic_DNA"/>
</dbReference>
<sequence>MSNRIDLFGAELGTLTHRQVVEHLRKDARNIYNRLKSIEEDSAFVSEVSAAFPDYPVIGKDMTPVCKNAHESAARVNTLPHLGSIESVLELSATANERCGRWYINPKKTFATSVYFKSTDGHHGAWNFNLRRANTQLFDVVANYTGKGKLMPDSFTKTVPIWCATWNQAIRRYMVENANNGEASHYSAASHTWDCELHTPPHLVSASEHSQISELISGFVERLMSSGLDIKKAAMATTRPLRPIWITRDQSRDMFPDFTDANFFPIICVSVSKAVGESAEGTENRPGYLYVQGSADDHELWSMGLSPRLFWKHSREILQDAGACEARVREVVRKYQGCSVEGFESERISQQPWAFVEGTKLAIGSRTSGRPPECWSSFAAVINCGAPQYEANTVPALSGRYMYLPIPEGKKGQEALAKYIPEALELAAKTLGKDEPLLVHWIDRSVGIALAILTKYFDEDRIDKSSIQRRLMWIMSSWPKLSDPSWNVIRDYTGQSFSAMVLCILLIILLNTFVHLTN</sequence>
<accession>A0ACC1HIX9</accession>
<evidence type="ECO:0000313" key="2">
    <source>
        <dbReference type="Proteomes" id="UP001145114"/>
    </source>
</evidence>
<reference evidence="1" key="1">
    <citation type="submission" date="2022-06" db="EMBL/GenBank/DDBJ databases">
        <title>Phylogenomic reconstructions and comparative analyses of Kickxellomycotina fungi.</title>
        <authorList>
            <person name="Reynolds N.K."/>
            <person name="Stajich J.E."/>
            <person name="Barry K."/>
            <person name="Grigoriev I.V."/>
            <person name="Crous P."/>
            <person name="Smith M.E."/>
        </authorList>
    </citation>
    <scope>NUCLEOTIDE SEQUENCE</scope>
    <source>
        <strain evidence="1">RSA 2271</strain>
    </source>
</reference>
<organism evidence="1 2">
    <name type="scientific">Spiromyces aspiralis</name>
    <dbReference type="NCBI Taxonomy" id="68401"/>
    <lineage>
        <taxon>Eukaryota</taxon>
        <taxon>Fungi</taxon>
        <taxon>Fungi incertae sedis</taxon>
        <taxon>Zoopagomycota</taxon>
        <taxon>Kickxellomycotina</taxon>
        <taxon>Kickxellomycetes</taxon>
        <taxon>Kickxellales</taxon>
        <taxon>Kickxellaceae</taxon>
        <taxon>Spiromyces</taxon>
    </lineage>
</organism>
<comment type="caution">
    <text evidence="1">The sequence shown here is derived from an EMBL/GenBank/DDBJ whole genome shotgun (WGS) entry which is preliminary data.</text>
</comment>
<keyword evidence="2" id="KW-1185">Reference proteome</keyword>
<keyword evidence="1" id="KW-0808">Transferase</keyword>
<gene>
    <name evidence="1" type="primary">RIT1</name>
    <name evidence="1" type="ORF">EV182_001778</name>
</gene>
<proteinExistence type="predicted"/>
<name>A0ACC1HIX9_9FUNG</name>
<dbReference type="Proteomes" id="UP001145114">
    <property type="component" value="Unassembled WGS sequence"/>
</dbReference>